<dbReference type="Proteomes" id="UP000263690">
    <property type="component" value="Segment"/>
</dbReference>
<protein>
    <submittedName>
        <fullName evidence="1">Uncharacterized protein</fullName>
    </submittedName>
</protein>
<organismHost>
    <name type="scientific">Saccharolobus shibatae</name>
    <dbReference type="NCBI Taxonomy" id="2286"/>
</organismHost>
<organism evidence="1">
    <name type="scientific">Sulfolobus filamentous virus 1</name>
    <name type="common">SFV1</name>
    <name type="synonym">Sulfolobus virus SFV-1</name>
    <dbReference type="NCBI Taxonomy" id="2304198"/>
    <lineage>
        <taxon>Viruses</taxon>
        <taxon>Adnaviria</taxon>
        <taxon>Zilligvirae</taxon>
        <taxon>Taleaviricota</taxon>
        <taxon>Tokiviricetes</taxon>
        <taxon>Ligamenvirales</taxon>
        <taxon>Lipothrixviridae</taxon>
        <taxon>Alphalipothrixvirus</taxon>
        <taxon>Alphalipothrixvirus beppuense</taxon>
    </lineage>
</organism>
<accession>A0A346LUA3</accession>
<sequence>MTVNVINAMKYHAILDTTEFNSEQPPIVIPNNNKLIVPEGVYNVFVYQKDIRNFGYLYTAFIYGEKVMLGLQSYPFDKVIIEFTNVFNGNLEIDYMDLSGKWHTLQVENMQATQIHTDLEKLTNTAYVKVNNKYYQIVNGIVKI</sequence>
<keyword evidence="2" id="KW-1185">Reference proteome</keyword>
<name>A0A346LUA3_SUFV1</name>
<gene>
    <name evidence="1" type="ORF">SFV1gp64</name>
</gene>
<dbReference type="EMBL" id="MH447526">
    <property type="protein sequence ID" value="AXQ00146.1"/>
    <property type="molecule type" value="Genomic_DNA"/>
</dbReference>
<evidence type="ECO:0000313" key="2">
    <source>
        <dbReference type="Proteomes" id="UP000263690"/>
    </source>
</evidence>
<proteinExistence type="predicted"/>
<evidence type="ECO:0000313" key="1">
    <source>
        <dbReference type="EMBL" id="AXQ00146.1"/>
    </source>
</evidence>
<reference evidence="1" key="1">
    <citation type="journal article" date="2018" name="Nat. Commun.">
        <title>Structural conservation in a membrane-enveloped filamentous virus infecting a hyperthermophilic acidophile.</title>
        <authorList>
            <person name="Liu Y."/>
            <person name="Osinski T."/>
            <person name="Wang F."/>
            <person name="Krupovic M."/>
            <person name="Schouten S."/>
            <person name="Kasson P."/>
            <person name="Prangishvili D."/>
            <person name="Egelman E.H."/>
        </authorList>
    </citation>
    <scope>NUCLEOTIDE SEQUENCE [LARGE SCALE GENOMIC DNA]</scope>
    <source>
        <strain evidence="1">S48</strain>
    </source>
</reference>